<dbReference type="Pfam" id="PF00106">
    <property type="entry name" value="adh_short"/>
    <property type="match status" value="1"/>
</dbReference>
<name>A0A427XU24_9TREE</name>
<dbReference type="GeneID" id="39591838"/>
<dbReference type="AlphaFoldDB" id="A0A427XU24"/>
<dbReference type="InterPro" id="IPR051468">
    <property type="entry name" value="Fungal_SecMetab_SDRs"/>
</dbReference>
<dbReference type="InterPro" id="IPR002347">
    <property type="entry name" value="SDR_fam"/>
</dbReference>
<dbReference type="GO" id="GO:0016491">
    <property type="term" value="F:oxidoreductase activity"/>
    <property type="evidence" value="ECO:0007669"/>
    <property type="project" value="UniProtKB-KW"/>
</dbReference>
<dbReference type="InterPro" id="IPR036291">
    <property type="entry name" value="NAD(P)-bd_dom_sf"/>
</dbReference>
<dbReference type="CDD" id="cd05325">
    <property type="entry name" value="carb_red_sniffer_like_SDR_c"/>
    <property type="match status" value="1"/>
</dbReference>
<dbReference type="EMBL" id="RSCE01000005">
    <property type="protein sequence ID" value="RSH82328.1"/>
    <property type="molecule type" value="Genomic_DNA"/>
</dbReference>
<evidence type="ECO:0000256" key="2">
    <source>
        <dbReference type="ARBA" id="ARBA00022857"/>
    </source>
</evidence>
<gene>
    <name evidence="4" type="ORF">EHS24_007295</name>
</gene>
<dbReference type="PANTHER" id="PTHR43544">
    <property type="entry name" value="SHORT-CHAIN DEHYDROGENASE/REDUCTASE"/>
    <property type="match status" value="1"/>
</dbReference>
<sequence length="257" mass="26820">MSDSTVYLITGANRGIGLEVLKLYASDARNILIAGVRDPAGATEVNTLAKSSPAAIHVVKIVAGDEEGNQAAAAEVAAKVGRVDVLWANAGISDVYKPVLQTTVADFESHWRVNVLGPVVLFQAFYPLLLKSTKTEKKFVITSTAAGSIGIAGSLPFPVSAYGSSKAAINFVAAKIHQEHGDKDKLVVIPIHPGMVSTDMGQHALKTMGVTDGVAIPGVEVITPVESATGLKNVIDNATFVANGGKFVDYAGKDLPW</sequence>
<comment type="similarity">
    <text evidence="1">Belongs to the short-chain dehydrogenases/reductases (SDR) family.</text>
</comment>
<proteinExistence type="inferred from homology"/>
<dbReference type="PROSITE" id="PS00061">
    <property type="entry name" value="ADH_SHORT"/>
    <property type="match status" value="1"/>
</dbReference>
<dbReference type="PANTHER" id="PTHR43544:SF7">
    <property type="entry name" value="NADB-LER2"/>
    <property type="match status" value="1"/>
</dbReference>
<keyword evidence="3" id="KW-0560">Oxidoreductase</keyword>
<evidence type="ECO:0000313" key="5">
    <source>
        <dbReference type="Proteomes" id="UP000279236"/>
    </source>
</evidence>
<dbReference type="PRINTS" id="PR00081">
    <property type="entry name" value="GDHRDH"/>
</dbReference>
<evidence type="ECO:0008006" key="6">
    <source>
        <dbReference type="Google" id="ProtNLM"/>
    </source>
</evidence>
<protein>
    <recommendedName>
        <fullName evidence="6">NAD(P)-binding protein</fullName>
    </recommendedName>
</protein>
<dbReference type="Proteomes" id="UP000279236">
    <property type="component" value="Unassembled WGS sequence"/>
</dbReference>
<dbReference type="InterPro" id="IPR020904">
    <property type="entry name" value="Sc_DH/Rdtase_CS"/>
</dbReference>
<dbReference type="OrthoDB" id="9876299at2759"/>
<accession>A0A427XU24</accession>
<evidence type="ECO:0000256" key="3">
    <source>
        <dbReference type="ARBA" id="ARBA00023002"/>
    </source>
</evidence>
<reference evidence="4 5" key="1">
    <citation type="submission" date="2018-11" db="EMBL/GenBank/DDBJ databases">
        <title>Genome sequence of Apiotrichum porosum DSM 27194.</title>
        <authorList>
            <person name="Aliyu H."/>
            <person name="Gorte O."/>
            <person name="Ochsenreither K."/>
        </authorList>
    </citation>
    <scope>NUCLEOTIDE SEQUENCE [LARGE SCALE GENOMIC DNA]</scope>
    <source>
        <strain evidence="4 5">DSM 27194</strain>
    </source>
</reference>
<organism evidence="4 5">
    <name type="scientific">Apiotrichum porosum</name>
    <dbReference type="NCBI Taxonomy" id="105984"/>
    <lineage>
        <taxon>Eukaryota</taxon>
        <taxon>Fungi</taxon>
        <taxon>Dikarya</taxon>
        <taxon>Basidiomycota</taxon>
        <taxon>Agaricomycotina</taxon>
        <taxon>Tremellomycetes</taxon>
        <taxon>Trichosporonales</taxon>
        <taxon>Trichosporonaceae</taxon>
        <taxon>Apiotrichum</taxon>
    </lineage>
</organism>
<dbReference type="STRING" id="105984.A0A427XU24"/>
<keyword evidence="5" id="KW-1185">Reference proteome</keyword>
<evidence type="ECO:0000256" key="1">
    <source>
        <dbReference type="ARBA" id="ARBA00006484"/>
    </source>
</evidence>
<dbReference type="Gene3D" id="3.40.50.720">
    <property type="entry name" value="NAD(P)-binding Rossmann-like Domain"/>
    <property type="match status" value="1"/>
</dbReference>
<dbReference type="SUPFAM" id="SSF51735">
    <property type="entry name" value="NAD(P)-binding Rossmann-fold domains"/>
    <property type="match status" value="1"/>
</dbReference>
<keyword evidence="2" id="KW-0521">NADP</keyword>
<evidence type="ECO:0000313" key="4">
    <source>
        <dbReference type="EMBL" id="RSH82328.1"/>
    </source>
</evidence>
<dbReference type="RefSeq" id="XP_028476560.1">
    <property type="nucleotide sequence ID" value="XM_028622667.1"/>
</dbReference>
<dbReference type="GO" id="GO:0005737">
    <property type="term" value="C:cytoplasm"/>
    <property type="evidence" value="ECO:0007669"/>
    <property type="project" value="TreeGrafter"/>
</dbReference>
<comment type="caution">
    <text evidence="4">The sequence shown here is derived from an EMBL/GenBank/DDBJ whole genome shotgun (WGS) entry which is preliminary data.</text>
</comment>